<proteinExistence type="inferred from homology"/>
<dbReference type="NCBIfam" id="NF008453">
    <property type="entry name" value="PRK11308.1"/>
    <property type="match status" value="2"/>
</dbReference>
<dbReference type="GO" id="GO:0005524">
    <property type="term" value="F:ATP binding"/>
    <property type="evidence" value="ECO:0007669"/>
    <property type="project" value="UniProtKB-KW"/>
</dbReference>
<comment type="subcellular location">
    <subcellularLocation>
        <location evidence="1">Cell inner membrane</location>
        <topology evidence="1">Peripheral membrane protein</topology>
    </subcellularLocation>
</comment>
<dbReference type="Proteomes" id="UP001156691">
    <property type="component" value="Unassembled WGS sequence"/>
</dbReference>
<name>A0ABQ5W9S7_9HYPH</name>
<dbReference type="PANTHER" id="PTHR43297:SF2">
    <property type="entry name" value="DIPEPTIDE TRANSPORT ATP-BINDING PROTEIN DPPD"/>
    <property type="match status" value="1"/>
</dbReference>
<evidence type="ECO:0000256" key="6">
    <source>
        <dbReference type="ARBA" id="ARBA00022840"/>
    </source>
</evidence>
<feature type="domain" description="ABC transporter" evidence="9">
    <location>
        <begin position="6"/>
        <end position="255"/>
    </location>
</feature>
<evidence type="ECO:0000256" key="8">
    <source>
        <dbReference type="SAM" id="MobiDB-lite"/>
    </source>
</evidence>
<keyword evidence="4" id="KW-1003">Cell membrane</keyword>
<keyword evidence="7" id="KW-0472">Membrane</keyword>
<dbReference type="NCBIfam" id="TIGR01727">
    <property type="entry name" value="oligo_HPY"/>
    <property type="match status" value="2"/>
</dbReference>
<evidence type="ECO:0000256" key="3">
    <source>
        <dbReference type="ARBA" id="ARBA00022448"/>
    </source>
</evidence>
<sequence>MAANLLEVRNLGTTFRFGQAEVQALHEVSFEARTGRVLGIVGESGSGKSLTARAIMRMLPETASVSNGEVLFESGNLLDLPEARMRSIRGSKIAMVFQDPQAALNPVKTVGWQIEEALVVHGMNKSRARARAIELLGQVGIPEPDKRIDDFPHQFSGGMRQRVVIAIAIANSAKLIIADEPTTALDVTIQAQVLRLLVDLKSRLDIGVILITHDMGVVAEICDDIVVMYGGRVVERGAVAGVFAAPQHPYTRNLLRSMPRIEGVRTARLPTIPGSTPDLSRLPSGCAFHPRCQFAEDICLREVPVLLPMAGSPEREAACHVARQNAGLPPDPDPTPSSEPLAGVRTSGSAPAILEIEDLSVTFPGGGGWLRREKPIVAVDGVSLSLRPGETLGLVGESGCGKTSLSRTIVGLNRPSSGYIRVAGEDVTDFGAEAAAHVRRTVQYVFQDPYASLNPRLSIRQILSEALEQRGLPGRQREAAARALMDMVGLDAAYLDRYPKAFSGGQRQRIGIARALAVEPRVLICDEPVSALDVSIQAQVINILADLRDRLGLGILFIAHDLSVVRHLSDRVAVMYLGRIVEIGPASDVYEHPLHPYTAVLLSSTPKPVPDPSAMQRKLVLGGDMPSPRNPPSGCRFRTRCPIGPLADPSRRICIEKDPLLVGPGEHKSACHFPDEAAGLAVQSKA</sequence>
<dbReference type="Pfam" id="PF08352">
    <property type="entry name" value="oligo_HPY"/>
    <property type="match status" value="2"/>
</dbReference>
<dbReference type="InterPro" id="IPR027417">
    <property type="entry name" value="P-loop_NTPase"/>
</dbReference>
<evidence type="ECO:0000256" key="1">
    <source>
        <dbReference type="ARBA" id="ARBA00004417"/>
    </source>
</evidence>
<keyword evidence="6 10" id="KW-0067">ATP-binding</keyword>
<dbReference type="InterPro" id="IPR013563">
    <property type="entry name" value="Oligopep_ABC_C"/>
</dbReference>
<accession>A0ABQ5W9S7</accession>
<comment type="similarity">
    <text evidence="2">Belongs to the ABC transporter superfamily.</text>
</comment>
<reference evidence="11" key="1">
    <citation type="journal article" date="2019" name="Int. J. Syst. Evol. Microbiol.">
        <title>The Global Catalogue of Microorganisms (GCM) 10K type strain sequencing project: providing services to taxonomists for standard genome sequencing and annotation.</title>
        <authorList>
            <consortium name="The Broad Institute Genomics Platform"/>
            <consortium name="The Broad Institute Genome Sequencing Center for Infectious Disease"/>
            <person name="Wu L."/>
            <person name="Ma J."/>
        </authorList>
    </citation>
    <scope>NUCLEOTIDE SEQUENCE [LARGE SCALE GENOMIC DNA]</scope>
    <source>
        <strain evidence="11">NBRC 112416</strain>
    </source>
</reference>
<dbReference type="CDD" id="cd03257">
    <property type="entry name" value="ABC_NikE_OppD_transporters"/>
    <property type="match status" value="2"/>
</dbReference>
<evidence type="ECO:0000256" key="4">
    <source>
        <dbReference type="ARBA" id="ARBA00022475"/>
    </source>
</evidence>
<dbReference type="PROSITE" id="PS00211">
    <property type="entry name" value="ABC_TRANSPORTER_1"/>
    <property type="match status" value="2"/>
</dbReference>
<keyword evidence="11" id="KW-1185">Reference proteome</keyword>
<protein>
    <submittedName>
        <fullName evidence="10">Oligopeptide ABC transporter ATP-binding protein OppF</fullName>
    </submittedName>
</protein>
<keyword evidence="5" id="KW-0547">Nucleotide-binding</keyword>
<dbReference type="Pfam" id="PF00005">
    <property type="entry name" value="ABC_tran"/>
    <property type="match status" value="2"/>
</dbReference>
<dbReference type="InterPro" id="IPR050388">
    <property type="entry name" value="ABC_Ni/Peptide_Import"/>
</dbReference>
<feature type="region of interest" description="Disordered" evidence="8">
    <location>
        <begin position="324"/>
        <end position="345"/>
    </location>
</feature>
<dbReference type="Gene3D" id="3.40.50.300">
    <property type="entry name" value="P-loop containing nucleotide triphosphate hydrolases"/>
    <property type="match status" value="2"/>
</dbReference>
<feature type="domain" description="ABC transporter" evidence="9">
    <location>
        <begin position="354"/>
        <end position="602"/>
    </location>
</feature>
<evidence type="ECO:0000313" key="10">
    <source>
        <dbReference type="EMBL" id="GLQ56534.1"/>
    </source>
</evidence>
<comment type="caution">
    <text evidence="10">The sequence shown here is derived from an EMBL/GenBank/DDBJ whole genome shotgun (WGS) entry which is preliminary data.</text>
</comment>
<gene>
    <name evidence="10" type="primary">oppD_2</name>
    <name evidence="10" type="ORF">GCM10010862_37930</name>
</gene>
<evidence type="ECO:0000256" key="2">
    <source>
        <dbReference type="ARBA" id="ARBA00005417"/>
    </source>
</evidence>
<evidence type="ECO:0000256" key="7">
    <source>
        <dbReference type="ARBA" id="ARBA00023136"/>
    </source>
</evidence>
<evidence type="ECO:0000313" key="11">
    <source>
        <dbReference type="Proteomes" id="UP001156691"/>
    </source>
</evidence>
<evidence type="ECO:0000259" key="9">
    <source>
        <dbReference type="PROSITE" id="PS50893"/>
    </source>
</evidence>
<dbReference type="SUPFAM" id="SSF52540">
    <property type="entry name" value="P-loop containing nucleoside triphosphate hydrolases"/>
    <property type="match status" value="2"/>
</dbReference>
<dbReference type="RefSeq" id="WP_284341936.1">
    <property type="nucleotide sequence ID" value="NZ_BSNS01000020.1"/>
</dbReference>
<dbReference type="NCBIfam" id="NF007739">
    <property type="entry name" value="PRK10419.1"/>
    <property type="match status" value="2"/>
</dbReference>
<dbReference type="SMART" id="SM00382">
    <property type="entry name" value="AAA"/>
    <property type="match status" value="2"/>
</dbReference>
<dbReference type="PROSITE" id="PS50893">
    <property type="entry name" value="ABC_TRANSPORTER_2"/>
    <property type="match status" value="2"/>
</dbReference>
<dbReference type="InterPro" id="IPR003593">
    <property type="entry name" value="AAA+_ATPase"/>
</dbReference>
<dbReference type="EMBL" id="BSNS01000020">
    <property type="protein sequence ID" value="GLQ56534.1"/>
    <property type="molecule type" value="Genomic_DNA"/>
</dbReference>
<dbReference type="InterPro" id="IPR003439">
    <property type="entry name" value="ABC_transporter-like_ATP-bd"/>
</dbReference>
<keyword evidence="3" id="KW-0813">Transport</keyword>
<organism evidence="10 11">
    <name type="scientific">Devosia nitrariae</name>
    <dbReference type="NCBI Taxonomy" id="2071872"/>
    <lineage>
        <taxon>Bacteria</taxon>
        <taxon>Pseudomonadati</taxon>
        <taxon>Pseudomonadota</taxon>
        <taxon>Alphaproteobacteria</taxon>
        <taxon>Hyphomicrobiales</taxon>
        <taxon>Devosiaceae</taxon>
        <taxon>Devosia</taxon>
    </lineage>
</organism>
<dbReference type="InterPro" id="IPR017871">
    <property type="entry name" value="ABC_transporter-like_CS"/>
</dbReference>
<dbReference type="PANTHER" id="PTHR43297">
    <property type="entry name" value="OLIGOPEPTIDE TRANSPORT ATP-BINDING PROTEIN APPD"/>
    <property type="match status" value="1"/>
</dbReference>
<evidence type="ECO:0000256" key="5">
    <source>
        <dbReference type="ARBA" id="ARBA00022741"/>
    </source>
</evidence>